<dbReference type="EMBL" id="CP013729">
    <property type="protein sequence ID" value="ALV05249.1"/>
    <property type="molecule type" value="Genomic_DNA"/>
</dbReference>
<dbReference type="Gene3D" id="3.40.50.2300">
    <property type="match status" value="2"/>
</dbReference>
<protein>
    <submittedName>
        <fullName evidence="1">LacI family transcriptional regulator</fullName>
    </submittedName>
</protein>
<dbReference type="CDD" id="cd01392">
    <property type="entry name" value="HTH_LacI"/>
    <property type="match status" value="1"/>
</dbReference>
<accession>A0A0U2TYL5</accession>
<organism evidence="1 2">
    <name type="scientific">Roseateles depolymerans</name>
    <dbReference type="NCBI Taxonomy" id="76731"/>
    <lineage>
        <taxon>Bacteria</taxon>
        <taxon>Pseudomonadati</taxon>
        <taxon>Pseudomonadota</taxon>
        <taxon>Betaproteobacteria</taxon>
        <taxon>Burkholderiales</taxon>
        <taxon>Sphaerotilaceae</taxon>
        <taxon>Roseateles</taxon>
    </lineage>
</organism>
<name>A0A0U2TYL5_9BURK</name>
<gene>
    <name evidence="1" type="ORF">RD2015_753</name>
</gene>
<dbReference type="InterPro" id="IPR000843">
    <property type="entry name" value="HTH_LacI"/>
</dbReference>
<keyword evidence="2" id="KW-1185">Reference proteome</keyword>
<dbReference type="SMART" id="SM00354">
    <property type="entry name" value="HTH_LACI"/>
    <property type="match status" value="1"/>
</dbReference>
<dbReference type="PANTHER" id="PTHR30146">
    <property type="entry name" value="LACI-RELATED TRANSCRIPTIONAL REPRESSOR"/>
    <property type="match status" value="1"/>
</dbReference>
<dbReference type="SUPFAM" id="SSF53822">
    <property type="entry name" value="Periplasmic binding protein-like I"/>
    <property type="match status" value="1"/>
</dbReference>
<sequence>MSSVTIRDIAKASGLSIGTVSRGLRNQGGLSDATRQIVQDWAARLGYDLSQLRRHRIRRVGFLLHSQHNTLASSPFFSSVLHGAESVCRREGLTLSFIVAGPTDRVIDQARVQQLDAYLCAGYFEPEILDSLRRTGKPMVLVDMHRHGIASVNPDHQHGSFQATSHLLRSGRRQIAVISGSPAHYSLQQRALGYRRALFEAGIQADPDLEVVAAHLGDGDAGVTAALRELLGRRRRPDAIVCFNDSAALVAQQHLLGQGLRMPQDVALIGFDDIPAAARAHPPLSTVRVDKEALGAQGLEMLLTSPPDGPPQERVLPVELVVRDSSSPD</sequence>
<dbReference type="KEGG" id="rdp:RD2015_753"/>
<dbReference type="RefSeq" id="WP_058933755.1">
    <property type="nucleotide sequence ID" value="NZ_CP013729.1"/>
</dbReference>
<dbReference type="Pfam" id="PF00356">
    <property type="entry name" value="LacI"/>
    <property type="match status" value="1"/>
</dbReference>
<dbReference type="InterPro" id="IPR028082">
    <property type="entry name" value="Peripla_BP_I"/>
</dbReference>
<dbReference type="PANTHER" id="PTHR30146:SF138">
    <property type="entry name" value="TRANSCRIPTIONAL REGULATORY PROTEIN"/>
    <property type="match status" value="1"/>
</dbReference>
<reference evidence="1 2" key="1">
    <citation type="submission" date="2015-12" db="EMBL/GenBank/DDBJ databases">
        <title>Complete genome of Roseateles depolymerans KCTC 42856.</title>
        <authorList>
            <person name="Kim K.M."/>
        </authorList>
    </citation>
    <scope>NUCLEOTIDE SEQUENCE [LARGE SCALE GENOMIC DNA]</scope>
    <source>
        <strain evidence="1 2">KCTC 42856</strain>
    </source>
</reference>
<dbReference type="Gene3D" id="1.10.260.40">
    <property type="entry name" value="lambda repressor-like DNA-binding domains"/>
    <property type="match status" value="1"/>
</dbReference>
<dbReference type="GO" id="GO:0000976">
    <property type="term" value="F:transcription cis-regulatory region binding"/>
    <property type="evidence" value="ECO:0007669"/>
    <property type="project" value="TreeGrafter"/>
</dbReference>
<dbReference type="PROSITE" id="PS50932">
    <property type="entry name" value="HTH_LACI_2"/>
    <property type="match status" value="1"/>
</dbReference>
<dbReference type="STRING" id="76731.RD2015_753"/>
<dbReference type="AlphaFoldDB" id="A0A0U2TYL5"/>
<dbReference type="OrthoDB" id="9805642at2"/>
<dbReference type="GO" id="GO:0003700">
    <property type="term" value="F:DNA-binding transcription factor activity"/>
    <property type="evidence" value="ECO:0007669"/>
    <property type="project" value="TreeGrafter"/>
</dbReference>
<dbReference type="Proteomes" id="UP000060699">
    <property type="component" value="Chromosome"/>
</dbReference>
<proteinExistence type="predicted"/>
<dbReference type="InterPro" id="IPR046335">
    <property type="entry name" value="LacI/GalR-like_sensor"/>
</dbReference>
<dbReference type="Pfam" id="PF13377">
    <property type="entry name" value="Peripla_BP_3"/>
    <property type="match status" value="1"/>
</dbReference>
<evidence type="ECO:0000313" key="1">
    <source>
        <dbReference type="EMBL" id="ALV05249.1"/>
    </source>
</evidence>
<dbReference type="SUPFAM" id="SSF47413">
    <property type="entry name" value="lambda repressor-like DNA-binding domains"/>
    <property type="match status" value="1"/>
</dbReference>
<dbReference type="InterPro" id="IPR010982">
    <property type="entry name" value="Lambda_DNA-bd_dom_sf"/>
</dbReference>
<dbReference type="CDD" id="cd06267">
    <property type="entry name" value="PBP1_LacI_sugar_binding-like"/>
    <property type="match status" value="1"/>
</dbReference>
<evidence type="ECO:0000313" key="2">
    <source>
        <dbReference type="Proteomes" id="UP000060699"/>
    </source>
</evidence>